<sequence>MNAIRRVDDMIIENESLINHISENKKKMKYLEELVNQEKSSISSKEAEIRIVLEKRIQELELHSLSLNNEITKLKEAAQSEKELRVQSEKTLKDDFQKQRKNLEGKINDLSSTKEHLEQLLSSEKEQLAALDQSSKREIKKLQASLLEEKDFIITLEKRLKEEQDNNVELSKRLDALQSSVISTTDISNFPEETSSAVSVEDEVAANPKESTAQQKDKSAVGGVSLIMGVFGLGVGVVLPALLRKYELLPSSFGL</sequence>
<keyword evidence="2" id="KW-0472">Membrane</keyword>
<name>A0AA88H013_NAELO</name>
<keyword evidence="1" id="KW-0175">Coiled coil</keyword>
<keyword evidence="4" id="KW-1185">Reference proteome</keyword>
<feature type="transmembrane region" description="Helical" evidence="2">
    <location>
        <begin position="220"/>
        <end position="243"/>
    </location>
</feature>
<keyword evidence="2" id="KW-0812">Transmembrane</keyword>
<dbReference type="AlphaFoldDB" id="A0AA88H013"/>
<evidence type="ECO:0000313" key="4">
    <source>
        <dbReference type="Proteomes" id="UP000816034"/>
    </source>
</evidence>
<evidence type="ECO:0000256" key="1">
    <source>
        <dbReference type="SAM" id="Coils"/>
    </source>
</evidence>
<proteinExistence type="predicted"/>
<comment type="caution">
    <text evidence="3">The sequence shown here is derived from an EMBL/GenBank/DDBJ whole genome shotgun (WGS) entry which is preliminary data.</text>
</comment>
<keyword evidence="2" id="KW-1133">Transmembrane helix</keyword>
<dbReference type="RefSeq" id="XP_044555994.1">
    <property type="nucleotide sequence ID" value="XM_044693439.1"/>
</dbReference>
<feature type="coiled-coil region" evidence="1">
    <location>
        <begin position="57"/>
        <end position="180"/>
    </location>
</feature>
<dbReference type="GeneID" id="68096319"/>
<evidence type="ECO:0000256" key="2">
    <source>
        <dbReference type="SAM" id="Phobius"/>
    </source>
</evidence>
<organism evidence="3 4">
    <name type="scientific">Naegleria lovaniensis</name>
    <name type="common">Amoeba</name>
    <dbReference type="NCBI Taxonomy" id="51637"/>
    <lineage>
        <taxon>Eukaryota</taxon>
        <taxon>Discoba</taxon>
        <taxon>Heterolobosea</taxon>
        <taxon>Tetramitia</taxon>
        <taxon>Eutetramitia</taxon>
        <taxon>Vahlkampfiidae</taxon>
        <taxon>Naegleria</taxon>
    </lineage>
</organism>
<protein>
    <submittedName>
        <fullName evidence="3">Uncharacterized protein</fullName>
    </submittedName>
</protein>
<dbReference type="Proteomes" id="UP000816034">
    <property type="component" value="Unassembled WGS sequence"/>
</dbReference>
<dbReference type="EMBL" id="PYSW02000001">
    <property type="protein sequence ID" value="KAG2394100.1"/>
    <property type="molecule type" value="Genomic_DNA"/>
</dbReference>
<accession>A0AA88H013</accession>
<evidence type="ECO:0000313" key="3">
    <source>
        <dbReference type="EMBL" id="KAG2394100.1"/>
    </source>
</evidence>
<gene>
    <name evidence="3" type="ORF">C9374_003864</name>
</gene>
<reference evidence="3 4" key="1">
    <citation type="journal article" date="2018" name="BMC Genomics">
        <title>The genome of Naegleria lovaniensis, the basis for a comparative approach to unravel pathogenicity factors of the human pathogenic amoeba N. fowleri.</title>
        <authorList>
            <person name="Liechti N."/>
            <person name="Schurch N."/>
            <person name="Bruggmann R."/>
            <person name="Wittwer M."/>
        </authorList>
    </citation>
    <scope>NUCLEOTIDE SEQUENCE [LARGE SCALE GENOMIC DNA]</scope>
    <source>
        <strain evidence="3 4">ATCC 30569</strain>
    </source>
</reference>